<dbReference type="GO" id="GO:0016757">
    <property type="term" value="F:glycosyltransferase activity"/>
    <property type="evidence" value="ECO:0007669"/>
    <property type="project" value="UniProtKB-KW"/>
</dbReference>
<dbReference type="RefSeq" id="WP_084338203.1">
    <property type="nucleotide sequence ID" value="NZ_FNFD01000024.1"/>
</dbReference>
<dbReference type="STRING" id="137658.SAMN05216186_12433"/>
<dbReference type="AlphaFoldDB" id="A0A1G9L748"/>
<proteinExistence type="predicted"/>
<dbReference type="Gene3D" id="3.40.50.2020">
    <property type="match status" value="1"/>
</dbReference>
<dbReference type="CDD" id="cd06223">
    <property type="entry name" value="PRTases_typeI"/>
    <property type="match status" value="1"/>
</dbReference>
<gene>
    <name evidence="2" type="ORF">SAMN05216186_12433</name>
</gene>
<dbReference type="EMBL" id="FNFD01000024">
    <property type="protein sequence ID" value="SDL57798.1"/>
    <property type="molecule type" value="Genomic_DNA"/>
</dbReference>
<dbReference type="SUPFAM" id="SSF53271">
    <property type="entry name" value="PRTase-like"/>
    <property type="match status" value="1"/>
</dbReference>
<accession>A0A1G9L748</accession>
<organism evidence="2 3">
    <name type="scientific">Pseudomonas indica</name>
    <dbReference type="NCBI Taxonomy" id="137658"/>
    <lineage>
        <taxon>Bacteria</taxon>
        <taxon>Pseudomonadati</taxon>
        <taxon>Pseudomonadota</taxon>
        <taxon>Gammaproteobacteria</taxon>
        <taxon>Pseudomonadales</taxon>
        <taxon>Pseudomonadaceae</taxon>
        <taxon>Pseudomonas</taxon>
    </lineage>
</organism>
<evidence type="ECO:0000313" key="3">
    <source>
        <dbReference type="Proteomes" id="UP000198706"/>
    </source>
</evidence>
<dbReference type="Pfam" id="PF00156">
    <property type="entry name" value="Pribosyltran"/>
    <property type="match status" value="1"/>
</dbReference>
<sequence length="222" mass="23995">MRALARSPHLFPDRRSAGLELAEALTPYAADHPLVLALPRGGVPVAYEIARTLKAPLDLVLVRKIGAPGYEELGLGAVIDGADPQWVLNEEVVRQVHPPEGWFEAEMQRQLVELERRRRLYCGDRPAPNVGGHVVIVVDDGIATGGTVRAVLKGLAKAGPSQLVLAVPVGPRDVIEDLRSQVDELVCLAMPEPFIAVGQHYADFAQTTDEEVIALLARSRTG</sequence>
<feature type="domain" description="Phosphoribosyltransferase" evidence="1">
    <location>
        <begin position="30"/>
        <end position="186"/>
    </location>
</feature>
<evidence type="ECO:0000313" key="2">
    <source>
        <dbReference type="EMBL" id="SDL57798.1"/>
    </source>
</evidence>
<dbReference type="InterPro" id="IPR029057">
    <property type="entry name" value="PRTase-like"/>
</dbReference>
<keyword evidence="3" id="KW-1185">Reference proteome</keyword>
<keyword evidence="2" id="KW-0328">Glycosyltransferase</keyword>
<dbReference type="Proteomes" id="UP000198706">
    <property type="component" value="Unassembled WGS sequence"/>
</dbReference>
<evidence type="ECO:0000259" key="1">
    <source>
        <dbReference type="Pfam" id="PF00156"/>
    </source>
</evidence>
<dbReference type="InterPro" id="IPR000836">
    <property type="entry name" value="PRTase_dom"/>
</dbReference>
<keyword evidence="2" id="KW-0808">Transferase</keyword>
<name>A0A1G9L748_9PSED</name>
<reference evidence="2 3" key="1">
    <citation type="submission" date="2016-10" db="EMBL/GenBank/DDBJ databases">
        <authorList>
            <person name="de Groot N.N."/>
        </authorList>
    </citation>
    <scope>NUCLEOTIDE SEQUENCE [LARGE SCALE GENOMIC DNA]</scope>
    <source>
        <strain evidence="2 3">JCM 21544</strain>
    </source>
</reference>
<protein>
    <submittedName>
        <fullName evidence="2">Predicted phosphoribosyltransferase</fullName>
    </submittedName>
</protein>
<dbReference type="Gene3D" id="3.30.1310.20">
    <property type="entry name" value="PRTase-like"/>
    <property type="match status" value="1"/>
</dbReference>